<name>A0A8T0TBK9_PANVG</name>
<gene>
    <name evidence="1" type="ORF">PVAP13_4KG059462</name>
</gene>
<accession>A0A8T0TBK9</accession>
<comment type="caution">
    <text evidence="1">The sequence shown here is derived from an EMBL/GenBank/DDBJ whole genome shotgun (WGS) entry which is preliminary data.</text>
</comment>
<keyword evidence="2" id="KW-1185">Reference proteome</keyword>
<organism evidence="1 2">
    <name type="scientific">Panicum virgatum</name>
    <name type="common">Blackwell switchgrass</name>
    <dbReference type="NCBI Taxonomy" id="38727"/>
    <lineage>
        <taxon>Eukaryota</taxon>
        <taxon>Viridiplantae</taxon>
        <taxon>Streptophyta</taxon>
        <taxon>Embryophyta</taxon>
        <taxon>Tracheophyta</taxon>
        <taxon>Spermatophyta</taxon>
        <taxon>Magnoliopsida</taxon>
        <taxon>Liliopsida</taxon>
        <taxon>Poales</taxon>
        <taxon>Poaceae</taxon>
        <taxon>PACMAD clade</taxon>
        <taxon>Panicoideae</taxon>
        <taxon>Panicodae</taxon>
        <taxon>Paniceae</taxon>
        <taxon>Panicinae</taxon>
        <taxon>Panicum</taxon>
        <taxon>Panicum sect. Hiantes</taxon>
    </lineage>
</organism>
<evidence type="ECO:0000313" key="2">
    <source>
        <dbReference type="Proteomes" id="UP000823388"/>
    </source>
</evidence>
<protein>
    <submittedName>
        <fullName evidence="1">Uncharacterized protein</fullName>
    </submittedName>
</protein>
<dbReference type="AlphaFoldDB" id="A0A8T0TBK9"/>
<reference evidence="1" key="1">
    <citation type="submission" date="2020-05" db="EMBL/GenBank/DDBJ databases">
        <title>WGS assembly of Panicum virgatum.</title>
        <authorList>
            <person name="Lovell J.T."/>
            <person name="Jenkins J."/>
            <person name="Shu S."/>
            <person name="Juenger T.E."/>
            <person name="Schmutz J."/>
        </authorList>
    </citation>
    <scope>NUCLEOTIDE SEQUENCE</scope>
    <source>
        <strain evidence="1">AP13</strain>
    </source>
</reference>
<sequence>MHVPIRMDISATHLFNQAPSRGLKISPSSWLETKQISRHGRPHIYPHQLYVIPWISEGCCLLYLNELARIIRFEQETAYVHDCLDYLDTNHVDNERGTYTVQYRRANVVT</sequence>
<dbReference type="Proteomes" id="UP000823388">
    <property type="component" value="Chromosome 4K"/>
</dbReference>
<dbReference type="EMBL" id="CM029043">
    <property type="protein sequence ID" value="KAG2608951.1"/>
    <property type="molecule type" value="Genomic_DNA"/>
</dbReference>
<evidence type="ECO:0000313" key="1">
    <source>
        <dbReference type="EMBL" id="KAG2608951.1"/>
    </source>
</evidence>
<proteinExistence type="predicted"/>